<feature type="region of interest" description="Disordered" evidence="1">
    <location>
        <begin position="1030"/>
        <end position="1156"/>
    </location>
</feature>
<feature type="compositionally biased region" description="Basic and acidic residues" evidence="1">
    <location>
        <begin position="556"/>
        <end position="566"/>
    </location>
</feature>
<feature type="region of interest" description="Disordered" evidence="1">
    <location>
        <begin position="553"/>
        <end position="577"/>
    </location>
</feature>
<dbReference type="AlphaFoldDB" id="A0A8E0RS64"/>
<dbReference type="EMBL" id="LUCM01006482">
    <property type="protein sequence ID" value="KAA0191212.1"/>
    <property type="molecule type" value="Genomic_DNA"/>
</dbReference>
<evidence type="ECO:0000313" key="3">
    <source>
        <dbReference type="Proteomes" id="UP000728185"/>
    </source>
</evidence>
<keyword evidence="3" id="KW-1185">Reference proteome</keyword>
<comment type="caution">
    <text evidence="2">The sequence shown here is derived from an EMBL/GenBank/DDBJ whole genome shotgun (WGS) entry which is preliminary data.</text>
</comment>
<accession>A0A8E0RS64</accession>
<feature type="compositionally biased region" description="Polar residues" evidence="1">
    <location>
        <begin position="744"/>
        <end position="754"/>
    </location>
</feature>
<dbReference type="Proteomes" id="UP000728185">
    <property type="component" value="Unassembled WGS sequence"/>
</dbReference>
<feature type="compositionally biased region" description="Basic and acidic residues" evidence="1">
    <location>
        <begin position="1032"/>
        <end position="1044"/>
    </location>
</feature>
<gene>
    <name evidence="2" type="ORF">FBUS_02327</name>
</gene>
<feature type="region of interest" description="Disordered" evidence="1">
    <location>
        <begin position="252"/>
        <end position="291"/>
    </location>
</feature>
<sequence>MHEARVEAKIKRSDYDISSDALFCSPLGIQPGIVRQTREKFSSDTDCSSIQRNGVIPRPIFGGSANARLKTTYEGVLTNTNQTRSNPSTPAKFSRRFPLSNNLLEKIYSSESNLYDASRMSYFRWDQLNYDKTPTPCVPITGSEKCTGSTVDYHSFSPCSTATTTRNLFESCRSPLSLQSNKKTENVRLSSCSEPPTGSFVEQENPRIRPLFSFRDFQNFQPPLLTTGKNGFGPIYSTHNINCSPHANEVNKQESFVKSNASPNSRQSETTEDMINTTEESSGTNSIKQQPKGTHVQDVSQNAAILPVVADSKTEKGNSAGQRRSAQSFIFKDHTPFSYIASPSVITRQLSLLKSQNGLSINKKRQPFIGVNQDYEFARHRDPTTSESPASFTSFPEGGHNLQCTGKTTKADDFVSSYLKPYSPSEKLICSPKSAKHLGPIHDAVDKPQQQINEPKSQLFDRQYPEVSEESRGHLSTIECKNKELTKGSELLYSVRDSPLGTKQENFLVKRTSRVGQYANSRTFPGSISRDKVLTTLPMGWGCESTAHSIRYGETAQRESRSEVTTKIHGPLPNGHIQLKTDRGTEVYQENNKRRQRFGRSLSNIEPRMENVFKTEMPDRFKKQNLFIPKVSQEDNKITAKEDSGHQTPVDKIIPEAQIRQNKLRFDVQLHESNEPQLTKKQITGILERTLKFRTGPPEMKTNTSETGNQYTEGHKRDTQRETITKLNNHSVKRDDAVEPRSGFSVTPVNNKNDQTPEELSYNKKKEINGYTEELSRKCFDSQPESEKRFTRELQEKINQQVAHFAKPNVKSGTAVNVKEYAMPEKSESNCFSMMKSFTSKKLDATKDSELHKPVQHAVAGAAGANIERNAKTVESMPKPYASLLSLSSDSNTIDMSHPRPSASTVSPHDLAAPLMSNRPFRQTSNQTITKRPDFNIIAEKLEKHFKQSVNLTRSQSSIFPSTNSAKPQENEVENKATPEMHKSDERAPETSPVVRSSKRPKSLSVFEDDILKPVRVRLFEELTQTLARRSGNFEESSHSRKPLEQQTYKSILRPKAIENTEQQSAKPRISFPPDDKLTVTHDYEADPETTKIDSESDGSTSEDDMKNTSQTSKNGTSSAEETEESTDSAMAEAPFLMRCHRKSFPRPKWTDKSKK</sequence>
<feature type="compositionally biased region" description="Polar residues" evidence="1">
    <location>
        <begin position="253"/>
        <end position="291"/>
    </location>
</feature>
<organism evidence="2 3">
    <name type="scientific">Fasciolopsis buskii</name>
    <dbReference type="NCBI Taxonomy" id="27845"/>
    <lineage>
        <taxon>Eukaryota</taxon>
        <taxon>Metazoa</taxon>
        <taxon>Spiralia</taxon>
        <taxon>Lophotrochozoa</taxon>
        <taxon>Platyhelminthes</taxon>
        <taxon>Trematoda</taxon>
        <taxon>Digenea</taxon>
        <taxon>Plagiorchiida</taxon>
        <taxon>Echinostomata</taxon>
        <taxon>Echinostomatoidea</taxon>
        <taxon>Fasciolidae</taxon>
        <taxon>Fasciolopsis</taxon>
    </lineage>
</organism>
<name>A0A8E0RS64_9TREM</name>
<reference evidence="2" key="1">
    <citation type="submission" date="2019-05" db="EMBL/GenBank/DDBJ databases">
        <title>Annotation for the trematode Fasciolopsis buski.</title>
        <authorList>
            <person name="Choi Y.-J."/>
        </authorList>
    </citation>
    <scope>NUCLEOTIDE SEQUENCE</scope>
    <source>
        <strain evidence="2">HT</strain>
        <tissue evidence="2">Whole worm</tissue>
    </source>
</reference>
<proteinExistence type="predicted"/>
<feature type="compositionally biased region" description="Basic and acidic residues" evidence="1">
    <location>
        <begin position="1074"/>
        <end position="1095"/>
    </location>
</feature>
<protein>
    <submittedName>
        <fullName evidence="2">Uncharacterized protein</fullName>
    </submittedName>
</protein>
<feature type="compositionally biased region" description="Basic and acidic residues" evidence="1">
    <location>
        <begin position="713"/>
        <end position="724"/>
    </location>
</feature>
<evidence type="ECO:0000313" key="2">
    <source>
        <dbReference type="EMBL" id="KAA0191212.1"/>
    </source>
</evidence>
<feature type="region of interest" description="Disordered" evidence="1">
    <location>
        <begin position="695"/>
        <end position="759"/>
    </location>
</feature>
<feature type="compositionally biased region" description="Polar residues" evidence="1">
    <location>
        <begin position="958"/>
        <end position="968"/>
    </location>
</feature>
<feature type="region of interest" description="Disordered" evidence="1">
    <location>
        <begin position="958"/>
        <end position="1001"/>
    </location>
</feature>
<feature type="compositionally biased region" description="Polar residues" evidence="1">
    <location>
        <begin position="701"/>
        <end position="712"/>
    </location>
</feature>
<dbReference type="OrthoDB" id="6263777at2759"/>
<feature type="compositionally biased region" description="Basic and acidic residues" evidence="1">
    <location>
        <begin position="969"/>
        <end position="989"/>
    </location>
</feature>
<evidence type="ECO:0000256" key="1">
    <source>
        <dbReference type="SAM" id="MobiDB-lite"/>
    </source>
</evidence>